<comment type="subunit">
    <text evidence="3">Homodimer.</text>
</comment>
<keyword evidence="12" id="KW-0408">Iron</keyword>
<dbReference type="Gene3D" id="1.10.10.10">
    <property type="entry name" value="Winged helix-like DNA-binding domain superfamily/Winged helix DNA-binding domain"/>
    <property type="match status" value="1"/>
</dbReference>
<evidence type="ECO:0000313" key="13">
    <source>
        <dbReference type="EMBL" id="ADG98280.1"/>
    </source>
</evidence>
<dbReference type="PANTHER" id="PTHR33202">
    <property type="entry name" value="ZINC UPTAKE REGULATION PROTEIN"/>
    <property type="match status" value="1"/>
</dbReference>
<keyword evidence="8" id="KW-0805">Transcription regulation</keyword>
<keyword evidence="9" id="KW-0238">DNA-binding</keyword>
<dbReference type="PANTHER" id="PTHR33202:SF2">
    <property type="entry name" value="FERRIC UPTAKE REGULATION PROTEIN"/>
    <property type="match status" value="1"/>
</dbReference>
<dbReference type="AlphaFoldDB" id="D6Z8K0"/>
<dbReference type="GO" id="GO:0005829">
    <property type="term" value="C:cytosol"/>
    <property type="evidence" value="ECO:0007669"/>
    <property type="project" value="TreeGrafter"/>
</dbReference>
<comment type="cofactor">
    <cofactor evidence="11">
        <name>Zn(2+)</name>
        <dbReference type="ChEBI" id="CHEBI:29105"/>
    </cofactor>
    <text evidence="11">Binds 1 zinc ion per subunit.</text>
</comment>
<evidence type="ECO:0000256" key="10">
    <source>
        <dbReference type="ARBA" id="ARBA00023163"/>
    </source>
</evidence>
<evidence type="ECO:0000256" key="8">
    <source>
        <dbReference type="ARBA" id="ARBA00023015"/>
    </source>
</evidence>
<keyword evidence="4" id="KW-0963">Cytoplasm</keyword>
<dbReference type="HOGENOM" id="CLU_096072_5_0_11"/>
<dbReference type="eggNOG" id="COG0735">
    <property type="taxonomic scope" value="Bacteria"/>
</dbReference>
<dbReference type="EMBL" id="CP001958">
    <property type="protein sequence ID" value="ADG98280.1"/>
    <property type="molecule type" value="Genomic_DNA"/>
</dbReference>
<gene>
    <name evidence="13" type="ordered locus">Srot_1820</name>
</gene>
<dbReference type="STRING" id="640132.Srot_1820"/>
<accession>D6Z8K0</accession>
<feature type="binding site" evidence="12">
    <location>
        <position position="106"/>
    </location>
    <ligand>
        <name>Fe cation</name>
        <dbReference type="ChEBI" id="CHEBI:24875"/>
    </ligand>
</feature>
<dbReference type="SUPFAM" id="SSF46785">
    <property type="entry name" value="Winged helix' DNA-binding domain"/>
    <property type="match status" value="1"/>
</dbReference>
<dbReference type="GO" id="GO:0003700">
    <property type="term" value="F:DNA-binding transcription factor activity"/>
    <property type="evidence" value="ECO:0007669"/>
    <property type="project" value="InterPro"/>
</dbReference>
<dbReference type="GO" id="GO:0008270">
    <property type="term" value="F:zinc ion binding"/>
    <property type="evidence" value="ECO:0007669"/>
    <property type="project" value="TreeGrafter"/>
</dbReference>
<sequence>MTAAAESSTRQGRSTSQRMAVAALLEELDEFSSAQNLHNKLVQRGAQVSLTTVYRTLANLAAEEAVDVVLTANGENLYRKCSTGHHHHLVCRGCGRTVEVSGEGVEAWAAQIADQNGFSNVSHVVEIFGDCSNCPSS</sequence>
<dbReference type="GO" id="GO:0045892">
    <property type="term" value="P:negative regulation of DNA-templated transcription"/>
    <property type="evidence" value="ECO:0007669"/>
    <property type="project" value="TreeGrafter"/>
</dbReference>
<keyword evidence="14" id="KW-1185">Reference proteome</keyword>
<protein>
    <submittedName>
        <fullName evidence="13">Ferric uptake regulator, Fur family</fullName>
    </submittedName>
</protein>
<name>D6Z8K0_SEGRD</name>
<feature type="binding site" evidence="12">
    <location>
        <position position="85"/>
    </location>
    <ligand>
        <name>Fe cation</name>
        <dbReference type="ChEBI" id="CHEBI:24875"/>
    </ligand>
</feature>
<dbReference type="OrthoDB" id="8659436at2"/>
<comment type="cofactor">
    <cofactor evidence="12">
        <name>Mn(2+)</name>
        <dbReference type="ChEBI" id="CHEBI:29035"/>
    </cofactor>
    <cofactor evidence="12">
        <name>Fe(2+)</name>
        <dbReference type="ChEBI" id="CHEBI:29033"/>
    </cofactor>
    <text evidence="12">Binds 1 Mn(2+) or Fe(2+) ion per subunit.</text>
</comment>
<evidence type="ECO:0000256" key="7">
    <source>
        <dbReference type="ARBA" id="ARBA00022833"/>
    </source>
</evidence>
<dbReference type="GO" id="GO:0000976">
    <property type="term" value="F:transcription cis-regulatory region binding"/>
    <property type="evidence" value="ECO:0007669"/>
    <property type="project" value="TreeGrafter"/>
</dbReference>
<dbReference type="RefSeq" id="WP_013138733.1">
    <property type="nucleotide sequence ID" value="NC_014168.1"/>
</dbReference>
<evidence type="ECO:0000256" key="1">
    <source>
        <dbReference type="ARBA" id="ARBA00004496"/>
    </source>
</evidence>
<organism evidence="13 14">
    <name type="scientific">Segniliparus rotundus (strain ATCC BAA-972 / CDC 1076 / CIP 108378 / DSM 44985 / JCM 13578)</name>
    <dbReference type="NCBI Taxonomy" id="640132"/>
    <lineage>
        <taxon>Bacteria</taxon>
        <taxon>Bacillati</taxon>
        <taxon>Actinomycetota</taxon>
        <taxon>Actinomycetes</taxon>
        <taxon>Mycobacteriales</taxon>
        <taxon>Segniliparaceae</taxon>
        <taxon>Segniliparus</taxon>
    </lineage>
</organism>
<dbReference type="InterPro" id="IPR036388">
    <property type="entry name" value="WH-like_DNA-bd_sf"/>
</dbReference>
<evidence type="ECO:0000256" key="5">
    <source>
        <dbReference type="ARBA" id="ARBA00022491"/>
    </source>
</evidence>
<comment type="similarity">
    <text evidence="2">Belongs to the Fur family.</text>
</comment>
<evidence type="ECO:0000256" key="4">
    <source>
        <dbReference type="ARBA" id="ARBA00022490"/>
    </source>
</evidence>
<keyword evidence="5" id="KW-0678">Repressor</keyword>
<evidence type="ECO:0000256" key="2">
    <source>
        <dbReference type="ARBA" id="ARBA00007957"/>
    </source>
</evidence>
<dbReference type="Proteomes" id="UP000002247">
    <property type="component" value="Chromosome"/>
</dbReference>
<feature type="binding site" evidence="12">
    <location>
        <position position="123"/>
    </location>
    <ligand>
        <name>Fe cation</name>
        <dbReference type="ChEBI" id="CHEBI:24875"/>
    </ligand>
</feature>
<keyword evidence="6 11" id="KW-0479">Metal-binding</keyword>
<dbReference type="Pfam" id="PF01475">
    <property type="entry name" value="FUR"/>
    <property type="match status" value="1"/>
</dbReference>
<evidence type="ECO:0000256" key="12">
    <source>
        <dbReference type="PIRSR" id="PIRSR602481-2"/>
    </source>
</evidence>
<comment type="subcellular location">
    <subcellularLocation>
        <location evidence="1">Cytoplasm</location>
    </subcellularLocation>
</comment>
<dbReference type="InterPro" id="IPR002481">
    <property type="entry name" value="FUR"/>
</dbReference>
<evidence type="ECO:0000256" key="9">
    <source>
        <dbReference type="ARBA" id="ARBA00023125"/>
    </source>
</evidence>
<feature type="binding site" evidence="11">
    <location>
        <position position="94"/>
    </location>
    <ligand>
        <name>Zn(2+)</name>
        <dbReference type="ChEBI" id="CHEBI:29105"/>
    </ligand>
</feature>
<dbReference type="InterPro" id="IPR043135">
    <property type="entry name" value="Fur_C"/>
</dbReference>
<evidence type="ECO:0000256" key="6">
    <source>
        <dbReference type="ARBA" id="ARBA00022723"/>
    </source>
</evidence>
<dbReference type="InterPro" id="IPR036390">
    <property type="entry name" value="WH_DNA-bd_sf"/>
</dbReference>
<keyword evidence="7 11" id="KW-0862">Zinc</keyword>
<feature type="binding site" evidence="11">
    <location>
        <position position="91"/>
    </location>
    <ligand>
        <name>Zn(2+)</name>
        <dbReference type="ChEBI" id="CHEBI:29105"/>
    </ligand>
</feature>
<dbReference type="KEGG" id="srt:Srot_1820"/>
<feature type="binding site" evidence="11">
    <location>
        <position position="134"/>
    </location>
    <ligand>
        <name>Zn(2+)</name>
        <dbReference type="ChEBI" id="CHEBI:29105"/>
    </ligand>
</feature>
<dbReference type="GO" id="GO:1900376">
    <property type="term" value="P:regulation of secondary metabolite biosynthetic process"/>
    <property type="evidence" value="ECO:0007669"/>
    <property type="project" value="TreeGrafter"/>
</dbReference>
<dbReference type="CDD" id="cd07153">
    <property type="entry name" value="Fur_like"/>
    <property type="match status" value="1"/>
</dbReference>
<keyword evidence="10" id="KW-0804">Transcription</keyword>
<evidence type="ECO:0000256" key="3">
    <source>
        <dbReference type="ARBA" id="ARBA00011738"/>
    </source>
</evidence>
<dbReference type="Gene3D" id="3.30.1490.190">
    <property type="match status" value="1"/>
</dbReference>
<evidence type="ECO:0000313" key="14">
    <source>
        <dbReference type="Proteomes" id="UP000002247"/>
    </source>
</evidence>
<reference evidence="13 14" key="1">
    <citation type="journal article" date="2010" name="Stand. Genomic Sci.">
        <title>Complete genome sequence of Segniliparus rotundus type strain (CDC 1076).</title>
        <authorList>
            <person name="Sikorski J."/>
            <person name="Lapidus A."/>
            <person name="Copeland A."/>
            <person name="Misra M."/>
            <person name="Glavina Del Rio T."/>
            <person name="Nolan M."/>
            <person name="Lucas S."/>
            <person name="Chen F."/>
            <person name="Tice H."/>
            <person name="Cheng J.F."/>
            <person name="Jando M."/>
            <person name="Schneider S."/>
            <person name="Bruce D."/>
            <person name="Goodwin L."/>
            <person name="Pitluck S."/>
            <person name="Liolios K."/>
            <person name="Mikhailova N."/>
            <person name="Pati A."/>
            <person name="Ivanova N."/>
            <person name="Mavromatis K."/>
            <person name="Chen A."/>
            <person name="Palaniappan K."/>
            <person name="Chertkov O."/>
            <person name="Land M."/>
            <person name="Hauser L."/>
            <person name="Chang Y.J."/>
            <person name="Jeffries C.D."/>
            <person name="Brettin T."/>
            <person name="Detter J.C."/>
            <person name="Han C."/>
            <person name="Rohde M."/>
            <person name="Goker M."/>
            <person name="Bristow J."/>
            <person name="Eisen J.A."/>
            <person name="Markowitz V."/>
            <person name="Hugenholtz P."/>
            <person name="Kyrpides N.C."/>
            <person name="Klenk H.P."/>
        </authorList>
    </citation>
    <scope>NUCLEOTIDE SEQUENCE [LARGE SCALE GENOMIC DNA]</scope>
    <source>
        <strain evidence="14">ATCC BAA-972 / CDC 1076 / CIP 108378 / DSM 44985 / JCM 13578</strain>
    </source>
</reference>
<proteinExistence type="inferred from homology"/>
<feature type="binding site" evidence="11">
    <location>
        <position position="131"/>
    </location>
    <ligand>
        <name>Zn(2+)</name>
        <dbReference type="ChEBI" id="CHEBI:29105"/>
    </ligand>
</feature>
<dbReference type="FunFam" id="1.10.10.10:FF:000459">
    <property type="entry name" value="Ferric uptake regulation protein"/>
    <property type="match status" value="1"/>
</dbReference>
<evidence type="ECO:0000256" key="11">
    <source>
        <dbReference type="PIRSR" id="PIRSR602481-1"/>
    </source>
</evidence>